<accession>G6F3F4</accession>
<dbReference type="EMBL" id="AGFR01000018">
    <property type="protein sequence ID" value="EHD12904.1"/>
    <property type="molecule type" value="Genomic_DNA"/>
</dbReference>
<evidence type="ECO:0000313" key="1">
    <source>
        <dbReference type="EMBL" id="EHD12904.1"/>
    </source>
</evidence>
<dbReference type="RefSeq" id="WP_008855139.1">
    <property type="nucleotide sequence ID" value="NZ_AGFR01000018.1"/>
</dbReference>
<sequence>MAKLKQKPVIPSIVKGVGLVGPYLRGELQITKEPDEENPKQNVTRLRRKNFISELLNRKIITEEQFRRGNQYAILCEKALGATQDLYAKVSLLSVSRKRWEHTQAQHEAYEKLFQIWESLGKFNLKILNMVTLGDMNASEISKLIPRDRRAIRGMIEMVFDSLENIFDKLEKTSCTM</sequence>
<reference evidence="1 2" key="1">
    <citation type="submission" date="2011-10" db="EMBL/GenBank/DDBJ databases">
        <title>Genome Sequence of Commensalibacter intestini A911, isolated from Drosophila gut.</title>
        <authorList>
            <person name="Lee W.-J."/>
            <person name="Kim E.-K."/>
        </authorList>
    </citation>
    <scope>NUCLEOTIDE SEQUENCE [LARGE SCALE GENOMIC DNA]</scope>
    <source>
        <strain evidence="1 2">A911</strain>
    </source>
</reference>
<name>G6F3F4_9PROT</name>
<dbReference type="AlphaFoldDB" id="G6F3F4"/>
<evidence type="ECO:0000313" key="2">
    <source>
        <dbReference type="Proteomes" id="UP000005939"/>
    </source>
</evidence>
<comment type="caution">
    <text evidence="1">The sequence shown here is derived from an EMBL/GenBank/DDBJ whole genome shotgun (WGS) entry which is preliminary data.</text>
</comment>
<gene>
    <name evidence="1" type="ORF">CIN_21500</name>
</gene>
<organism evidence="1 2">
    <name type="scientific">Commensalibacter intestini A911</name>
    <dbReference type="NCBI Taxonomy" id="1088868"/>
    <lineage>
        <taxon>Bacteria</taxon>
        <taxon>Pseudomonadati</taxon>
        <taxon>Pseudomonadota</taxon>
        <taxon>Alphaproteobacteria</taxon>
        <taxon>Acetobacterales</taxon>
        <taxon>Acetobacteraceae</taxon>
    </lineage>
</organism>
<protein>
    <submittedName>
        <fullName evidence="1">Uncharacterized protein</fullName>
    </submittedName>
</protein>
<proteinExistence type="predicted"/>
<dbReference type="Proteomes" id="UP000005939">
    <property type="component" value="Unassembled WGS sequence"/>
</dbReference>